<keyword evidence="2" id="KW-1003">Cell membrane</keyword>
<keyword evidence="3 6" id="KW-0812">Transmembrane</keyword>
<keyword evidence="9" id="KW-1185">Reference proteome</keyword>
<dbReference type="Gene3D" id="3.30.70.120">
    <property type="match status" value="1"/>
</dbReference>
<feature type="domain" description="DUF2179" evidence="7">
    <location>
        <begin position="215"/>
        <end position="268"/>
    </location>
</feature>
<dbReference type="Pfam" id="PF10035">
    <property type="entry name" value="DUF2179"/>
    <property type="match status" value="1"/>
</dbReference>
<feature type="transmembrane region" description="Helical" evidence="6">
    <location>
        <begin position="100"/>
        <end position="120"/>
    </location>
</feature>
<feature type="transmembrane region" description="Helical" evidence="6">
    <location>
        <begin position="42"/>
        <end position="64"/>
    </location>
</feature>
<dbReference type="InterPro" id="IPR019264">
    <property type="entry name" value="DUF2179"/>
</dbReference>
<keyword evidence="5 6" id="KW-0472">Membrane</keyword>
<evidence type="ECO:0000313" key="8">
    <source>
        <dbReference type="EMBL" id="MSS02264.1"/>
    </source>
</evidence>
<feature type="transmembrane region" description="Helical" evidence="6">
    <location>
        <begin position="154"/>
        <end position="177"/>
    </location>
</feature>
<dbReference type="PIRSF" id="PIRSF006483">
    <property type="entry name" value="Membrane_protein_YitT"/>
    <property type="match status" value="1"/>
</dbReference>
<proteinExistence type="predicted"/>
<dbReference type="InterPro" id="IPR015867">
    <property type="entry name" value="N-reg_PII/ATP_PRibTrfase_C"/>
</dbReference>
<dbReference type="Proteomes" id="UP000470082">
    <property type="component" value="Unassembled WGS sequence"/>
</dbReference>
<gene>
    <name evidence="8" type="ORF">FYJ50_09230</name>
</gene>
<evidence type="ECO:0000256" key="1">
    <source>
        <dbReference type="ARBA" id="ARBA00004651"/>
    </source>
</evidence>
<evidence type="ECO:0000256" key="5">
    <source>
        <dbReference type="ARBA" id="ARBA00023136"/>
    </source>
</evidence>
<evidence type="ECO:0000256" key="3">
    <source>
        <dbReference type="ARBA" id="ARBA00022692"/>
    </source>
</evidence>
<dbReference type="Pfam" id="PF02588">
    <property type="entry name" value="YitT_membrane"/>
    <property type="match status" value="1"/>
</dbReference>
<dbReference type="GO" id="GO:0005886">
    <property type="term" value="C:plasma membrane"/>
    <property type="evidence" value="ECO:0007669"/>
    <property type="project" value="UniProtKB-SubCell"/>
</dbReference>
<evidence type="ECO:0000313" key="9">
    <source>
        <dbReference type="Proteomes" id="UP000470082"/>
    </source>
</evidence>
<keyword evidence="4 6" id="KW-1133">Transmembrane helix</keyword>
<dbReference type="InterPro" id="IPR051461">
    <property type="entry name" value="UPF0750_membrane"/>
</dbReference>
<dbReference type="CDD" id="cd16380">
    <property type="entry name" value="YitT_C"/>
    <property type="match status" value="1"/>
</dbReference>
<evidence type="ECO:0000256" key="6">
    <source>
        <dbReference type="SAM" id="Phobius"/>
    </source>
</evidence>
<comment type="caution">
    <text evidence="8">The sequence shown here is derived from an EMBL/GenBank/DDBJ whole genome shotgun (WGS) entry which is preliminary data.</text>
</comment>
<feature type="transmembrane region" description="Helical" evidence="6">
    <location>
        <begin position="6"/>
        <end position="30"/>
    </location>
</feature>
<dbReference type="PANTHER" id="PTHR33545:SF5">
    <property type="entry name" value="UPF0750 MEMBRANE PROTEIN YITT"/>
    <property type="match status" value="1"/>
</dbReference>
<evidence type="ECO:0000256" key="2">
    <source>
        <dbReference type="ARBA" id="ARBA00022475"/>
    </source>
</evidence>
<dbReference type="RefSeq" id="WP_154461309.1">
    <property type="nucleotide sequence ID" value="NZ_JAQYTQ010000059.1"/>
</dbReference>
<dbReference type="InterPro" id="IPR003740">
    <property type="entry name" value="YitT"/>
</dbReference>
<sequence length="278" mass="30435">MKNIILNIIGSSLLAFGVYAFVVPFDIIVGGATGLSIIGHKLLGWNISIIVLIINCICLPIGYVLGSRQLALGSILSSFVYPIALAVFERIPILTQIVDNIFLAVLCGGIVCGIGIGMVMKSGGSTGGMDIPCLLISKYLKIPVNVIINITDTLIMIGQIPFSNVTYIIYGLIYTYIMTNSISKVLTLGVDKYRVDVMSESFEEISNALLDNDLGLTLSYVQSGYRKKEVKKIECVVDIKRLRMVQDIIENIDPTAFITIEKVVDVKGRGYTLEKEWL</sequence>
<protein>
    <submittedName>
        <fullName evidence="8">YitT family protein</fullName>
    </submittedName>
</protein>
<accession>A0A7X2N4D2</accession>
<organism evidence="8 9">
    <name type="scientific">Floccifex porci</name>
    <dbReference type="NCBI Taxonomy" id="2606629"/>
    <lineage>
        <taxon>Bacteria</taxon>
        <taxon>Bacillati</taxon>
        <taxon>Bacillota</taxon>
        <taxon>Erysipelotrichia</taxon>
        <taxon>Erysipelotrichales</taxon>
        <taxon>Erysipelotrichaceae</taxon>
        <taxon>Floccifex</taxon>
    </lineage>
</organism>
<name>A0A7X2N4D2_9FIRM</name>
<comment type="subcellular location">
    <subcellularLocation>
        <location evidence="1">Cell membrane</location>
        <topology evidence="1">Multi-pass membrane protein</topology>
    </subcellularLocation>
</comment>
<feature type="transmembrane region" description="Helical" evidence="6">
    <location>
        <begin position="70"/>
        <end position="88"/>
    </location>
</feature>
<evidence type="ECO:0000256" key="4">
    <source>
        <dbReference type="ARBA" id="ARBA00022989"/>
    </source>
</evidence>
<dbReference type="EMBL" id="VUMM01000025">
    <property type="protein sequence ID" value="MSS02264.1"/>
    <property type="molecule type" value="Genomic_DNA"/>
</dbReference>
<dbReference type="PANTHER" id="PTHR33545">
    <property type="entry name" value="UPF0750 MEMBRANE PROTEIN YITT-RELATED"/>
    <property type="match status" value="1"/>
</dbReference>
<evidence type="ECO:0000259" key="7">
    <source>
        <dbReference type="Pfam" id="PF10035"/>
    </source>
</evidence>
<reference evidence="8 9" key="1">
    <citation type="submission" date="2019-08" db="EMBL/GenBank/DDBJ databases">
        <title>In-depth cultivation of the pig gut microbiome towards novel bacterial diversity and tailored functional studies.</title>
        <authorList>
            <person name="Wylensek D."/>
            <person name="Hitch T.C.A."/>
            <person name="Clavel T."/>
        </authorList>
    </citation>
    <scope>NUCLEOTIDE SEQUENCE [LARGE SCALE GENOMIC DNA]</scope>
    <source>
        <strain evidence="8 9">LKV-178-WT-2G</strain>
    </source>
</reference>
<dbReference type="AlphaFoldDB" id="A0A7X2N4D2"/>